<dbReference type="InterPro" id="IPR051447">
    <property type="entry name" value="Lipoprotein-release_system"/>
</dbReference>
<name>A0ABT8EL82_9BURK</name>
<evidence type="ECO:0000256" key="6">
    <source>
        <dbReference type="ARBA" id="ARBA00023136"/>
    </source>
</evidence>
<keyword evidence="3" id="KW-1003">Cell membrane</keyword>
<evidence type="ECO:0000256" key="7">
    <source>
        <dbReference type="SAM" id="Phobius"/>
    </source>
</evidence>
<evidence type="ECO:0000256" key="3">
    <source>
        <dbReference type="ARBA" id="ARBA00022475"/>
    </source>
</evidence>
<dbReference type="Pfam" id="PF02687">
    <property type="entry name" value="FtsX"/>
    <property type="match status" value="1"/>
</dbReference>
<comment type="subcellular location">
    <subcellularLocation>
        <location evidence="1">Cell membrane</location>
        <topology evidence="1">Multi-pass membrane protein</topology>
    </subcellularLocation>
</comment>
<comment type="similarity">
    <text evidence="2">Belongs to the ABC-4 integral membrane protein family. LolC/E subfamily.</text>
</comment>
<accession>A0ABT8EL82</accession>
<sequence length="402" mass="44294">MWASVCRLAWADLWFDRRISFCIVASLVAVIAPLLLLFGLKHGVVSQMQQQLLQDPQNLEVKMISSGSYDPFWLEQLQQRPEVGYAVGMTRSLNTQADIRLDRRHFVDNIEIIATSQGDPLLGELARDLQPGQVLLSASAAQRLNWQEGQTPELRVRRRLHEQAETASYPVQVVGVVPAHRYARAALFVHPQVLLQVEYVRDGFQMPDWGLSTGAPLPDNKTVQYARARVYANSIDTVGPLAQWLASQHIETSSRLAEIENVKTINQVLSLIFGVIALTASVGCLASLVGAFMANVDRKRKDIAVLRLLGIPAKGIGLYVLVQAFLLTALAYLLGVAVYGLGSYLFNQVLATQNLPGDFSCSITLLHAFYAWLLVLGLAGGVALVSVWRAVQIEAAESLREL</sequence>
<evidence type="ECO:0000256" key="1">
    <source>
        <dbReference type="ARBA" id="ARBA00004651"/>
    </source>
</evidence>
<evidence type="ECO:0000259" key="8">
    <source>
        <dbReference type="Pfam" id="PF02687"/>
    </source>
</evidence>
<evidence type="ECO:0000256" key="2">
    <source>
        <dbReference type="ARBA" id="ARBA00005236"/>
    </source>
</evidence>
<gene>
    <name evidence="9" type="ORF">LMS43_12175</name>
</gene>
<evidence type="ECO:0000313" key="10">
    <source>
        <dbReference type="Proteomes" id="UP001168613"/>
    </source>
</evidence>
<keyword evidence="4 7" id="KW-0812">Transmembrane</keyword>
<protein>
    <submittedName>
        <fullName evidence="9">ABC transporter permease</fullName>
    </submittedName>
</protein>
<feature type="transmembrane region" description="Helical" evidence="7">
    <location>
        <begin position="316"/>
        <end position="341"/>
    </location>
</feature>
<feature type="transmembrane region" description="Helical" evidence="7">
    <location>
        <begin position="21"/>
        <end position="40"/>
    </location>
</feature>
<evidence type="ECO:0000256" key="4">
    <source>
        <dbReference type="ARBA" id="ARBA00022692"/>
    </source>
</evidence>
<feature type="transmembrane region" description="Helical" evidence="7">
    <location>
        <begin position="271"/>
        <end position="296"/>
    </location>
</feature>
<dbReference type="Proteomes" id="UP001168613">
    <property type="component" value="Unassembled WGS sequence"/>
</dbReference>
<dbReference type="EMBL" id="JAJHNU010000003">
    <property type="protein sequence ID" value="MDN4122046.1"/>
    <property type="molecule type" value="Genomic_DNA"/>
</dbReference>
<keyword evidence="5 7" id="KW-1133">Transmembrane helix</keyword>
<evidence type="ECO:0000256" key="5">
    <source>
        <dbReference type="ARBA" id="ARBA00022989"/>
    </source>
</evidence>
<proteinExistence type="inferred from homology"/>
<keyword evidence="10" id="KW-1185">Reference proteome</keyword>
<comment type="caution">
    <text evidence="9">The sequence shown here is derived from an EMBL/GenBank/DDBJ whole genome shotgun (WGS) entry which is preliminary data.</text>
</comment>
<dbReference type="RefSeq" id="WP_266122950.1">
    <property type="nucleotide sequence ID" value="NZ_JAJHNU010000003.1"/>
</dbReference>
<keyword evidence="6 7" id="KW-0472">Membrane</keyword>
<feature type="transmembrane region" description="Helical" evidence="7">
    <location>
        <begin position="369"/>
        <end position="391"/>
    </location>
</feature>
<dbReference type="PANTHER" id="PTHR30489:SF0">
    <property type="entry name" value="LIPOPROTEIN-RELEASING SYSTEM TRANSMEMBRANE PROTEIN LOLE"/>
    <property type="match status" value="1"/>
</dbReference>
<dbReference type="InterPro" id="IPR003838">
    <property type="entry name" value="ABC3_permease_C"/>
</dbReference>
<reference evidence="9" key="1">
    <citation type="submission" date="2021-11" db="EMBL/GenBank/DDBJ databases">
        <title>Draft genome sequence of Alcaligenes endophyticus type strain CCUG 75668T.</title>
        <authorList>
            <person name="Salva-Serra F."/>
            <person name="Duran R.E."/>
            <person name="Seeger M."/>
            <person name="Moore E.R.B."/>
            <person name="Jaen-Luchoro D."/>
        </authorList>
    </citation>
    <scope>NUCLEOTIDE SEQUENCE</scope>
    <source>
        <strain evidence="9">CCUG 75668</strain>
    </source>
</reference>
<evidence type="ECO:0000313" key="9">
    <source>
        <dbReference type="EMBL" id="MDN4122046.1"/>
    </source>
</evidence>
<feature type="domain" description="ABC3 transporter permease C-terminal" evidence="8">
    <location>
        <begin position="275"/>
        <end position="394"/>
    </location>
</feature>
<organism evidence="9 10">
    <name type="scientific">Alcaligenes endophyticus</name>
    <dbReference type="NCBI Taxonomy" id="1929088"/>
    <lineage>
        <taxon>Bacteria</taxon>
        <taxon>Pseudomonadati</taxon>
        <taxon>Pseudomonadota</taxon>
        <taxon>Betaproteobacteria</taxon>
        <taxon>Burkholderiales</taxon>
        <taxon>Alcaligenaceae</taxon>
        <taxon>Alcaligenes</taxon>
    </lineage>
</organism>
<dbReference type="PANTHER" id="PTHR30489">
    <property type="entry name" value="LIPOPROTEIN-RELEASING SYSTEM TRANSMEMBRANE PROTEIN LOLE"/>
    <property type="match status" value="1"/>
</dbReference>